<dbReference type="InterPro" id="IPR015813">
    <property type="entry name" value="Pyrv/PenolPyrv_kinase-like_dom"/>
</dbReference>
<evidence type="ECO:0000256" key="16">
    <source>
        <dbReference type="ARBA" id="ARBA00033235"/>
    </source>
</evidence>
<dbReference type="GO" id="GO:0046872">
    <property type="term" value="F:metal ion binding"/>
    <property type="evidence" value="ECO:0007669"/>
    <property type="project" value="UniProtKB-KW"/>
</dbReference>
<evidence type="ECO:0000256" key="19">
    <source>
        <dbReference type="PIRSR" id="PIRSR000732-2"/>
    </source>
</evidence>
<dbReference type="SUPFAM" id="SSF52009">
    <property type="entry name" value="Phosphohistidine domain"/>
    <property type="match status" value="1"/>
</dbReference>
<dbReference type="NCBIfam" id="TIGR01417">
    <property type="entry name" value="PTS_I_fam"/>
    <property type="match status" value="1"/>
</dbReference>
<keyword evidence="10 17" id="KW-0762">Sugar transport</keyword>
<feature type="active site" description="Tele-phosphohistidine intermediate" evidence="18">
    <location>
        <position position="196"/>
    </location>
</feature>
<dbReference type="AlphaFoldDB" id="A0A5N0TG23"/>
<dbReference type="SUPFAM" id="SSF47831">
    <property type="entry name" value="Enzyme I of the PEP:sugar phosphotransferase system HPr-binding (sub)domain"/>
    <property type="match status" value="1"/>
</dbReference>
<dbReference type="Pfam" id="PF05524">
    <property type="entry name" value="PEP-utilisers_N"/>
    <property type="match status" value="1"/>
</dbReference>
<feature type="domain" description="Phosphotransferase system enzyme I N-terminal" evidence="23">
    <location>
        <begin position="7"/>
        <end position="129"/>
    </location>
</feature>
<evidence type="ECO:0000256" key="4">
    <source>
        <dbReference type="ARBA" id="ARBA00004496"/>
    </source>
</evidence>
<keyword evidence="9 17" id="KW-0963">Cytoplasm</keyword>
<organism evidence="24 25">
    <name type="scientific">Marinihelvus fidelis</name>
    <dbReference type="NCBI Taxonomy" id="2613842"/>
    <lineage>
        <taxon>Bacteria</taxon>
        <taxon>Pseudomonadati</taxon>
        <taxon>Pseudomonadota</taxon>
        <taxon>Gammaproteobacteria</taxon>
        <taxon>Chromatiales</taxon>
        <taxon>Wenzhouxiangellaceae</taxon>
        <taxon>Marinihelvus</taxon>
    </lineage>
</organism>
<dbReference type="PRINTS" id="PR01736">
    <property type="entry name" value="PHPHTRNFRASE"/>
</dbReference>
<keyword evidence="24" id="KW-0670">Pyruvate</keyword>
<comment type="cofactor">
    <cofactor evidence="2 17 20">
        <name>Mg(2+)</name>
        <dbReference type="ChEBI" id="CHEBI:18420"/>
    </cofactor>
</comment>
<comment type="caution">
    <text evidence="24">The sequence shown here is derived from an EMBL/GenBank/DDBJ whole genome shotgun (WGS) entry which is preliminary data.</text>
</comment>
<evidence type="ECO:0000256" key="5">
    <source>
        <dbReference type="ARBA" id="ARBA00007837"/>
    </source>
</evidence>
<keyword evidence="15 17" id="KW-0460">Magnesium</keyword>
<feature type="binding site" evidence="19">
    <location>
        <position position="338"/>
    </location>
    <ligand>
        <name>phosphoenolpyruvate</name>
        <dbReference type="ChEBI" id="CHEBI:58702"/>
    </ligand>
</feature>
<reference evidence="24 25" key="1">
    <citation type="submission" date="2019-09" db="EMBL/GenBank/DDBJ databases">
        <title>Wenzhouxiangella sp. Genome sequencing and assembly.</title>
        <authorList>
            <person name="Zhang R."/>
        </authorList>
    </citation>
    <scope>NUCLEOTIDE SEQUENCE [LARGE SCALE GENOMIC DNA]</scope>
    <source>
        <strain evidence="24 25">W260</strain>
    </source>
</reference>
<dbReference type="SUPFAM" id="SSF51621">
    <property type="entry name" value="Phosphoenolpyruvate/pyruvate domain"/>
    <property type="match status" value="1"/>
</dbReference>
<evidence type="ECO:0000256" key="8">
    <source>
        <dbReference type="ARBA" id="ARBA00022448"/>
    </source>
</evidence>
<feature type="active site" description="Proton donor" evidence="18">
    <location>
        <position position="511"/>
    </location>
</feature>
<evidence type="ECO:0000256" key="11">
    <source>
        <dbReference type="ARBA" id="ARBA00022679"/>
    </source>
</evidence>
<feature type="binding site" evidence="20">
    <location>
        <position position="440"/>
    </location>
    <ligand>
        <name>Mg(2+)</name>
        <dbReference type="ChEBI" id="CHEBI:18420"/>
    </ligand>
</feature>
<keyword evidence="8 17" id="KW-0813">Transport</keyword>
<comment type="function">
    <text evidence="3 17">General (non sugar-specific) component of the phosphoenolpyruvate-dependent sugar phosphotransferase system (sugar PTS). This major carbohydrate active-transport system catalyzes the phosphorylation of incoming sugar substrates concomitantly with their translocation across the cell membrane. Enzyme I transfers the phosphoryl group from phosphoenolpyruvate (PEP) to the phosphoryl carrier protein (HPr).</text>
</comment>
<feature type="binding site" evidence="19">
    <location>
        <position position="474"/>
    </location>
    <ligand>
        <name>phosphoenolpyruvate</name>
        <dbReference type="ChEBI" id="CHEBI:58702"/>
    </ligand>
</feature>
<evidence type="ECO:0000259" key="22">
    <source>
        <dbReference type="Pfam" id="PF02896"/>
    </source>
</evidence>
<comment type="catalytic activity">
    <reaction evidence="1 17">
        <text>L-histidyl-[protein] + phosphoenolpyruvate = N(pros)-phospho-L-histidyl-[protein] + pyruvate</text>
        <dbReference type="Rhea" id="RHEA:23880"/>
        <dbReference type="Rhea" id="RHEA-COMP:9745"/>
        <dbReference type="Rhea" id="RHEA-COMP:9746"/>
        <dbReference type="ChEBI" id="CHEBI:15361"/>
        <dbReference type="ChEBI" id="CHEBI:29979"/>
        <dbReference type="ChEBI" id="CHEBI:58702"/>
        <dbReference type="ChEBI" id="CHEBI:64837"/>
        <dbReference type="EC" id="2.7.3.9"/>
    </reaction>
</comment>
<dbReference type="RefSeq" id="WP_150862989.1">
    <property type="nucleotide sequence ID" value="NZ_VYXP01000002.1"/>
</dbReference>
<dbReference type="InterPro" id="IPR024692">
    <property type="entry name" value="PTS_EI"/>
</dbReference>
<dbReference type="Pfam" id="PF00391">
    <property type="entry name" value="PEP-utilizers"/>
    <property type="match status" value="1"/>
</dbReference>
<evidence type="ECO:0000256" key="3">
    <source>
        <dbReference type="ARBA" id="ARBA00002728"/>
    </source>
</evidence>
<dbReference type="InterPro" id="IPR000121">
    <property type="entry name" value="PEP_util_C"/>
</dbReference>
<dbReference type="Gene3D" id="1.10.274.10">
    <property type="entry name" value="PtsI, HPr-binding domain"/>
    <property type="match status" value="1"/>
</dbReference>
<dbReference type="PIRSF" id="PIRSF000732">
    <property type="entry name" value="PTS_enzyme_I"/>
    <property type="match status" value="1"/>
</dbReference>
<dbReference type="InterPro" id="IPR050499">
    <property type="entry name" value="PEP-utilizing_PTS_enzyme"/>
</dbReference>
<name>A0A5N0TG23_9GAMM</name>
<evidence type="ECO:0000256" key="9">
    <source>
        <dbReference type="ARBA" id="ARBA00022490"/>
    </source>
</evidence>
<dbReference type="InterPro" id="IPR040442">
    <property type="entry name" value="Pyrv_kinase-like_dom_sf"/>
</dbReference>
<keyword evidence="11 17" id="KW-0808">Transferase</keyword>
<dbReference type="GO" id="GO:0005737">
    <property type="term" value="C:cytoplasm"/>
    <property type="evidence" value="ECO:0007669"/>
    <property type="project" value="UniProtKB-SubCell"/>
</dbReference>
<evidence type="ECO:0000313" key="24">
    <source>
        <dbReference type="EMBL" id="KAA9133428.1"/>
    </source>
</evidence>
<dbReference type="InterPro" id="IPR036618">
    <property type="entry name" value="PtsI_HPr-bd_sf"/>
</dbReference>
<keyword evidence="14 17" id="KW-0418">Kinase</keyword>
<accession>A0A5N0TG23</accession>
<dbReference type="GO" id="GO:0008965">
    <property type="term" value="F:phosphoenolpyruvate-protein phosphotransferase activity"/>
    <property type="evidence" value="ECO:0007669"/>
    <property type="project" value="UniProtKB-EC"/>
</dbReference>
<dbReference type="Pfam" id="PF02896">
    <property type="entry name" value="PEP-utilizers_C"/>
    <property type="match status" value="1"/>
</dbReference>
<evidence type="ECO:0000256" key="15">
    <source>
        <dbReference type="ARBA" id="ARBA00022842"/>
    </source>
</evidence>
<evidence type="ECO:0000256" key="12">
    <source>
        <dbReference type="ARBA" id="ARBA00022683"/>
    </source>
</evidence>
<evidence type="ECO:0000259" key="23">
    <source>
        <dbReference type="Pfam" id="PF05524"/>
    </source>
</evidence>
<keyword evidence="12 17" id="KW-0598">Phosphotransferase system</keyword>
<feature type="binding site" evidence="19">
    <location>
        <position position="303"/>
    </location>
    <ligand>
        <name>phosphoenolpyruvate</name>
        <dbReference type="ChEBI" id="CHEBI:58702"/>
    </ligand>
</feature>
<gene>
    <name evidence="24" type="primary">ptsP</name>
    <name evidence="24" type="ORF">F3N42_03505</name>
</gene>
<evidence type="ECO:0000313" key="25">
    <source>
        <dbReference type="Proteomes" id="UP000325372"/>
    </source>
</evidence>
<dbReference type="InterPro" id="IPR036637">
    <property type="entry name" value="Phosphohistidine_dom_sf"/>
</dbReference>
<feature type="binding site" evidence="20">
    <location>
        <position position="464"/>
    </location>
    <ligand>
        <name>Mg(2+)</name>
        <dbReference type="ChEBI" id="CHEBI:18420"/>
    </ligand>
</feature>
<proteinExistence type="inferred from homology"/>
<feature type="domain" description="PEP-utilising enzyme C-terminal" evidence="22">
    <location>
        <begin position="261"/>
        <end position="550"/>
    </location>
</feature>
<evidence type="ECO:0000256" key="10">
    <source>
        <dbReference type="ARBA" id="ARBA00022597"/>
    </source>
</evidence>
<dbReference type="GO" id="GO:0016301">
    <property type="term" value="F:kinase activity"/>
    <property type="evidence" value="ECO:0007669"/>
    <property type="project" value="UniProtKB-KW"/>
</dbReference>
<protein>
    <recommendedName>
        <fullName evidence="7 17">Phosphoenolpyruvate-protein phosphotransferase</fullName>
        <ecNumber evidence="6 17">2.7.3.9</ecNumber>
    </recommendedName>
    <alternativeName>
        <fullName evidence="16 17">Phosphotransferase system, enzyme I</fullName>
    </alternativeName>
</protein>
<dbReference type="EMBL" id="VYXP01000002">
    <property type="protein sequence ID" value="KAA9133428.1"/>
    <property type="molecule type" value="Genomic_DNA"/>
</dbReference>
<sequence length="584" mass="64046">MTLALSGHRVEDGIAVGRAHVLQRNEIEIGEFKIASQRIPTEIERLRQAFVDARANLSALAERLQAAAGASASEIIRTHVLMLDDSSLLDGAIDHIENDQCNAEWAMQLQLEALLAEFRTIDDDYIRSRADDAAQVVRLVQKTLAEEGGGEVLGDVPDRLGHTLVIATELTPGEMAVLHERGVAGVVTEHGSPYSHTAILARGMGIPTVMGVRRAQSLITEGEQLILDGHYGVVFADPEESILRHYLQKQSESVRFRQALDTLRASPAASIDHCEIALLANAERPDDMRQALQDGACGVGLYRSEFLFMSGEPPDEEQQLAYYTEAIEALGGAPLTIRTLDIGADKTAHLLDFQALRSNPNPALGLRAVRLCLREVELFKIQLRAILRASARGPVRMLVPMLTTAKEARAVRALLDETRSELERAGQAYDAGMPMGGMIEVPAAALSLESFAGELDFLSIGTNDLIQYMVAADRVDEHVAHLYDPQHPGVIHLLGHVFETAHRLDLPVAVCGEIAGDRRYTRLLLALGLTEFSVQPRAVLEVKKVINETDVGRMRGAMARWREQGEDPRFPTLVQYLDHAQLHG</sequence>
<dbReference type="InterPro" id="IPR006318">
    <property type="entry name" value="PTS_EI-like"/>
</dbReference>
<evidence type="ECO:0000256" key="1">
    <source>
        <dbReference type="ARBA" id="ARBA00000683"/>
    </source>
</evidence>
<evidence type="ECO:0000256" key="6">
    <source>
        <dbReference type="ARBA" id="ARBA00012232"/>
    </source>
</evidence>
<comment type="subcellular location">
    <subcellularLocation>
        <location evidence="4 17">Cytoplasm</location>
    </subcellularLocation>
</comment>
<evidence type="ECO:0000256" key="17">
    <source>
        <dbReference type="PIRNR" id="PIRNR000732"/>
    </source>
</evidence>
<comment type="similarity">
    <text evidence="5 17">Belongs to the PEP-utilizing enzyme family.</text>
</comment>
<dbReference type="EC" id="2.7.3.9" evidence="6 17"/>
<evidence type="ECO:0000256" key="14">
    <source>
        <dbReference type="ARBA" id="ARBA00022777"/>
    </source>
</evidence>
<keyword evidence="13 17" id="KW-0479">Metal-binding</keyword>
<dbReference type="Gene3D" id="3.20.20.60">
    <property type="entry name" value="Phosphoenolpyruvate-binding domains"/>
    <property type="match status" value="1"/>
</dbReference>
<feature type="domain" description="PEP-utilising enzyme mobile" evidence="21">
    <location>
        <begin position="164"/>
        <end position="232"/>
    </location>
</feature>
<evidence type="ECO:0000256" key="13">
    <source>
        <dbReference type="ARBA" id="ARBA00022723"/>
    </source>
</evidence>
<dbReference type="PANTHER" id="PTHR46244">
    <property type="entry name" value="PHOSPHOENOLPYRUVATE-PROTEIN PHOSPHOTRANSFERASE"/>
    <property type="match status" value="1"/>
</dbReference>
<keyword evidence="25" id="KW-1185">Reference proteome</keyword>
<dbReference type="Proteomes" id="UP000325372">
    <property type="component" value="Unassembled WGS sequence"/>
</dbReference>
<dbReference type="InterPro" id="IPR008731">
    <property type="entry name" value="PTS_EIN"/>
</dbReference>
<dbReference type="PANTHER" id="PTHR46244:SF3">
    <property type="entry name" value="PHOSPHOENOLPYRUVATE-PROTEIN PHOSPHOTRANSFERASE"/>
    <property type="match status" value="1"/>
</dbReference>
<evidence type="ECO:0000256" key="20">
    <source>
        <dbReference type="PIRSR" id="PIRSR000732-3"/>
    </source>
</evidence>
<dbReference type="Gene3D" id="3.50.30.10">
    <property type="entry name" value="Phosphohistidine domain"/>
    <property type="match status" value="1"/>
</dbReference>
<evidence type="ECO:0000256" key="18">
    <source>
        <dbReference type="PIRSR" id="PIRSR000732-1"/>
    </source>
</evidence>
<feature type="binding site" evidence="19">
    <location>
        <begin position="463"/>
        <end position="464"/>
    </location>
    <ligand>
        <name>phosphoenolpyruvate</name>
        <dbReference type="ChEBI" id="CHEBI:58702"/>
    </ligand>
</feature>
<evidence type="ECO:0000256" key="7">
    <source>
        <dbReference type="ARBA" id="ARBA00016544"/>
    </source>
</evidence>
<dbReference type="InterPro" id="IPR008279">
    <property type="entry name" value="PEP-util_enz_mobile_dom"/>
</dbReference>
<evidence type="ECO:0000259" key="21">
    <source>
        <dbReference type="Pfam" id="PF00391"/>
    </source>
</evidence>
<dbReference type="GO" id="GO:0009401">
    <property type="term" value="P:phosphoenolpyruvate-dependent sugar phosphotransferase system"/>
    <property type="evidence" value="ECO:0007669"/>
    <property type="project" value="UniProtKB-KW"/>
</dbReference>
<evidence type="ECO:0000256" key="2">
    <source>
        <dbReference type="ARBA" id="ARBA00001946"/>
    </source>
</evidence>